<evidence type="ECO:0000256" key="4">
    <source>
        <dbReference type="ARBA" id="ARBA00011702"/>
    </source>
</evidence>
<evidence type="ECO:0000256" key="6">
    <source>
        <dbReference type="ARBA" id="ARBA00022692"/>
    </source>
</evidence>
<keyword evidence="5" id="KW-1134">Transmembrane beta strand</keyword>
<dbReference type="Gene3D" id="2.40.230.10">
    <property type="entry name" value="Phospholipase A1"/>
    <property type="match status" value="1"/>
</dbReference>
<comment type="function">
    <text evidence="15">Hydrolysis of phosphatidylcholine with phospholipase A2 (EC 3.1.1.4) and phospholipase A1 (EC 3.1.1.32) activities.</text>
</comment>
<evidence type="ECO:0000256" key="10">
    <source>
        <dbReference type="ARBA" id="ARBA00022837"/>
    </source>
</evidence>
<keyword evidence="14 15" id="KW-0998">Cell outer membrane</keyword>
<sequence length="371" mass="42504">MLFFRRLRSQWRHERLLNALLVSGLLLAGQAQAALVNDMQSALRTCQTEFADDAGRRLVCFDKVAEQFAPSHVVAPILAPSQEALVKSVSADTGYLSRKWHLNSQDELHFTDLETHQLNYIVTSYSSNPNEVPVSPSRPNTQNRDLGHNDLHFQISLKTQLMNMSDWLPKNQWVQSARLWGAYTQQSFWQVYNEAQSRPMRDHNYSPELILSLGLNKPAEGGLWTAMPNMLNLGLVHESNGRSQPLSRSWNRFYLQGGWQLNEQYSLLVRPWWRIPENKSDDDNPDISKYMGYGDVTLHWDNEPHTLAASVTLRNNMRSDNKGYIRTDVQYKPFKNESVKFYAMLASGYGVSLLDYNQAQNMFGIGFAIGE</sequence>
<reference evidence="17" key="1">
    <citation type="journal article" date="2019" name="Int. J. Syst. Evol. Microbiol.">
        <title>The Global Catalogue of Microorganisms (GCM) 10K type strain sequencing project: providing services to taxonomists for standard genome sequencing and annotation.</title>
        <authorList>
            <consortium name="The Broad Institute Genomics Platform"/>
            <consortium name="The Broad Institute Genome Sequencing Center for Infectious Disease"/>
            <person name="Wu L."/>
            <person name="Ma J."/>
        </authorList>
    </citation>
    <scope>NUCLEOTIDE SEQUENCE [LARGE SCALE GENOMIC DNA]</scope>
    <source>
        <strain evidence="17">CCUG 59685</strain>
    </source>
</reference>
<comment type="subcellular location">
    <subcellularLocation>
        <location evidence="15">Cell outer membrane</location>
        <topology evidence="15">Multi-pass membrane protein</topology>
    </subcellularLocation>
    <text evidence="15">One of the very few enzymes located there.</text>
</comment>
<comment type="catalytic activity">
    <reaction evidence="2 15">
        <text>a 1,2-diacyl-sn-glycero-3-phosphocholine + H2O = a 1-acyl-sn-glycero-3-phosphocholine + a fatty acid + H(+)</text>
        <dbReference type="Rhea" id="RHEA:15801"/>
        <dbReference type="ChEBI" id="CHEBI:15377"/>
        <dbReference type="ChEBI" id="CHEBI:15378"/>
        <dbReference type="ChEBI" id="CHEBI:28868"/>
        <dbReference type="ChEBI" id="CHEBI:57643"/>
        <dbReference type="ChEBI" id="CHEBI:58168"/>
        <dbReference type="EC" id="3.1.1.4"/>
    </reaction>
</comment>
<dbReference type="EMBL" id="JBHTJW010000002">
    <property type="protein sequence ID" value="MFD0929457.1"/>
    <property type="molecule type" value="Genomic_DNA"/>
</dbReference>
<dbReference type="EC" id="3.1.1.4" evidence="15"/>
<evidence type="ECO:0000256" key="12">
    <source>
        <dbReference type="ARBA" id="ARBA00023098"/>
    </source>
</evidence>
<protein>
    <recommendedName>
        <fullName evidence="15">Phospholipase A1</fullName>
        <ecNumber evidence="15">3.1.1.32</ecNumber>
        <ecNumber evidence="15">3.1.1.4</ecNumber>
    </recommendedName>
    <alternativeName>
        <fullName evidence="15">Phosphatidylcholine 1-acylhydrolase</fullName>
    </alternativeName>
</protein>
<comment type="caution">
    <text evidence="16">The sequence shown here is derived from an EMBL/GenBank/DDBJ whole genome shotgun (WGS) entry which is preliminary data.</text>
</comment>
<dbReference type="InterPro" id="IPR036541">
    <property type="entry name" value="PLipase_A1_sf"/>
</dbReference>
<keyword evidence="13" id="KW-0472">Membrane</keyword>
<feature type="chain" id="PRO_5044997996" description="Phospholipase A1" evidence="15">
    <location>
        <begin position="34"/>
        <end position="371"/>
    </location>
</feature>
<accession>A0ABW3GLG1</accession>
<dbReference type="InterPro" id="IPR003187">
    <property type="entry name" value="PLipase_A1"/>
</dbReference>
<evidence type="ECO:0000256" key="8">
    <source>
        <dbReference type="ARBA" id="ARBA00022729"/>
    </source>
</evidence>
<evidence type="ECO:0000256" key="13">
    <source>
        <dbReference type="ARBA" id="ARBA00023136"/>
    </source>
</evidence>
<evidence type="ECO:0000256" key="1">
    <source>
        <dbReference type="ARBA" id="ARBA00000111"/>
    </source>
</evidence>
<evidence type="ECO:0000256" key="2">
    <source>
        <dbReference type="ARBA" id="ARBA00001604"/>
    </source>
</evidence>
<dbReference type="EC" id="3.1.1.32" evidence="15"/>
<dbReference type="RefSeq" id="WP_194748508.1">
    <property type="nucleotide sequence ID" value="NZ_JBHTJW010000002.1"/>
</dbReference>
<evidence type="ECO:0000256" key="9">
    <source>
        <dbReference type="ARBA" id="ARBA00022801"/>
    </source>
</evidence>
<evidence type="ECO:0000256" key="3">
    <source>
        <dbReference type="ARBA" id="ARBA00010525"/>
    </source>
</evidence>
<keyword evidence="8 15" id="KW-0732">Signal</keyword>
<evidence type="ECO:0000313" key="16">
    <source>
        <dbReference type="EMBL" id="MFD0929457.1"/>
    </source>
</evidence>
<evidence type="ECO:0000313" key="17">
    <source>
        <dbReference type="Proteomes" id="UP001597106"/>
    </source>
</evidence>
<dbReference type="Proteomes" id="UP001597106">
    <property type="component" value="Unassembled WGS sequence"/>
</dbReference>
<dbReference type="PRINTS" id="PR01486">
    <property type="entry name" value="PHPHLIPASEA1"/>
</dbReference>
<name>A0ABW3GLG1_9PROT</name>
<comment type="similarity">
    <text evidence="3 15">Belongs to the phospholipase A1 family.</text>
</comment>
<comment type="subunit">
    <text evidence="4 15">Homodimer; dimerization is reversible, and the dimeric form is the active one.</text>
</comment>
<evidence type="ECO:0000256" key="15">
    <source>
        <dbReference type="RuleBase" id="RU366027"/>
    </source>
</evidence>
<dbReference type="PANTHER" id="PTHR40457:SF1">
    <property type="entry name" value="PHOSPHOLIPASE A1"/>
    <property type="match status" value="1"/>
</dbReference>
<keyword evidence="17" id="KW-1185">Reference proteome</keyword>
<evidence type="ECO:0000256" key="14">
    <source>
        <dbReference type="ARBA" id="ARBA00023237"/>
    </source>
</evidence>
<gene>
    <name evidence="16" type="ORF">ACFQ1T_06650</name>
</gene>
<keyword evidence="11 15" id="KW-0442">Lipid degradation</keyword>
<keyword evidence="7 15" id="KW-0479">Metal-binding</keyword>
<proteinExistence type="inferred from homology"/>
<comment type="cofactor">
    <cofactor evidence="15">
        <name>Ca(2+)</name>
        <dbReference type="ChEBI" id="CHEBI:29108"/>
    </cofactor>
    <text evidence="15">Binds 1 Ca(2+) ion per monomer. In the dimeric form the Ca(2+) is bound by different amino acids with binding of each Ca(2+) shared with ligands coming from each monomer. The Ca(2+) ion may have a role in catalysis.</text>
</comment>
<feature type="signal peptide" evidence="15">
    <location>
        <begin position="1"/>
        <end position="33"/>
    </location>
</feature>
<dbReference type="SUPFAM" id="SSF56931">
    <property type="entry name" value="Outer membrane phospholipase A (OMPLA)"/>
    <property type="match status" value="1"/>
</dbReference>
<dbReference type="PANTHER" id="PTHR40457">
    <property type="entry name" value="PHOSPHOLIPASE A1"/>
    <property type="match status" value="1"/>
</dbReference>
<comment type="catalytic activity">
    <reaction evidence="1 15">
        <text>a 1,2-diacyl-sn-glycero-3-phosphocholine + H2O = a 2-acyl-sn-glycero-3-phosphocholine + a fatty acid + H(+)</text>
        <dbReference type="Rhea" id="RHEA:18689"/>
        <dbReference type="ChEBI" id="CHEBI:15377"/>
        <dbReference type="ChEBI" id="CHEBI:15378"/>
        <dbReference type="ChEBI" id="CHEBI:28868"/>
        <dbReference type="ChEBI" id="CHEBI:57643"/>
        <dbReference type="ChEBI" id="CHEBI:57875"/>
        <dbReference type="EC" id="3.1.1.32"/>
    </reaction>
</comment>
<evidence type="ECO:0000256" key="7">
    <source>
        <dbReference type="ARBA" id="ARBA00022723"/>
    </source>
</evidence>
<keyword evidence="12 15" id="KW-0443">Lipid metabolism</keyword>
<evidence type="ECO:0000256" key="11">
    <source>
        <dbReference type="ARBA" id="ARBA00022963"/>
    </source>
</evidence>
<keyword evidence="9 15" id="KW-0378">Hydrolase</keyword>
<keyword evidence="6" id="KW-0812">Transmembrane</keyword>
<evidence type="ECO:0000256" key="5">
    <source>
        <dbReference type="ARBA" id="ARBA00022452"/>
    </source>
</evidence>
<dbReference type="Pfam" id="PF02253">
    <property type="entry name" value="PLA1"/>
    <property type="match status" value="1"/>
</dbReference>
<keyword evidence="10 15" id="KW-0106">Calcium</keyword>
<organism evidence="16 17">
    <name type="scientific">Methylophilus glucosoxydans</name>
    <dbReference type="NCBI Taxonomy" id="752553"/>
    <lineage>
        <taxon>Bacteria</taxon>
        <taxon>Pseudomonadati</taxon>
        <taxon>Pseudomonadota</taxon>
        <taxon>Betaproteobacteria</taxon>
        <taxon>Nitrosomonadales</taxon>
        <taxon>Methylophilaceae</taxon>
        <taxon>Methylophilus</taxon>
    </lineage>
</organism>